<evidence type="ECO:0000256" key="1">
    <source>
        <dbReference type="SAM" id="MobiDB-lite"/>
    </source>
</evidence>
<dbReference type="GO" id="GO:0042147">
    <property type="term" value="P:retrograde transport, endosome to Golgi"/>
    <property type="evidence" value="ECO:0007669"/>
    <property type="project" value="EnsemblFungi"/>
</dbReference>
<sequence length="142" mass="16386">MTEQISHKKSNEGNPRANTQSSEQQKRERRRQLKEFYKLENPPKKQEADTDSTSSTILESSIEPDTTIPASTTPTIKDHTFQWLLHTHNSLLQKELESNNAIKNTIYENYVDLVKVHELLAIKSARQSHVSELESILNEIME</sequence>
<dbReference type="GO" id="GO:0006623">
    <property type="term" value="P:protein targeting to vacuole"/>
    <property type="evidence" value="ECO:0007669"/>
    <property type="project" value="EnsemblFungi"/>
</dbReference>
<dbReference type="STRING" id="1071380.I2H3T0"/>
<dbReference type="GO" id="GO:0016239">
    <property type="term" value="P:positive regulation of macroautophagy"/>
    <property type="evidence" value="ECO:0007669"/>
    <property type="project" value="EnsemblFungi"/>
</dbReference>
<dbReference type="OrthoDB" id="203678at2759"/>
<feature type="region of interest" description="Disordered" evidence="1">
    <location>
        <begin position="1"/>
        <end position="74"/>
    </location>
</feature>
<evidence type="ECO:0000313" key="2">
    <source>
        <dbReference type="EMBL" id="CCH61032.1"/>
    </source>
</evidence>
<dbReference type="GO" id="GO:0007118">
    <property type="term" value="P:budding cell apical bud growth"/>
    <property type="evidence" value="ECO:0007669"/>
    <property type="project" value="EnsemblFungi"/>
</dbReference>
<dbReference type="OMA" id="MTEQISH"/>
<dbReference type="GO" id="GO:0016050">
    <property type="term" value="P:vesicle organization"/>
    <property type="evidence" value="ECO:0007669"/>
    <property type="project" value="EnsemblFungi"/>
</dbReference>
<accession>I2H3T0</accession>
<dbReference type="RefSeq" id="XP_004180551.1">
    <property type="nucleotide sequence ID" value="XM_004180503.1"/>
</dbReference>
<dbReference type="GO" id="GO:0090156">
    <property type="term" value="P:intracellular sphingolipid homeostasis"/>
    <property type="evidence" value="ECO:0007669"/>
    <property type="project" value="EnsemblFungi"/>
</dbReference>
<dbReference type="AlphaFoldDB" id="I2H3T0"/>
<dbReference type="HOGENOM" id="CLU_141194_0_0_1"/>
<dbReference type="GO" id="GO:0000938">
    <property type="term" value="C:GARP complex"/>
    <property type="evidence" value="ECO:0007669"/>
    <property type="project" value="EnsemblFungi"/>
</dbReference>
<feature type="compositionally biased region" description="Basic and acidic residues" evidence="1">
    <location>
        <begin position="1"/>
        <end position="11"/>
    </location>
</feature>
<dbReference type="EMBL" id="HE806319">
    <property type="protein sequence ID" value="CCH61032.1"/>
    <property type="molecule type" value="Genomic_DNA"/>
</dbReference>
<dbReference type="GeneID" id="14496068"/>
<dbReference type="KEGG" id="tbl:TBLA_0D05390"/>
<dbReference type="FunCoup" id="I2H3T0">
    <property type="interactions" value="37"/>
</dbReference>
<dbReference type="Proteomes" id="UP000002866">
    <property type="component" value="Chromosome 4"/>
</dbReference>
<feature type="compositionally biased region" description="Low complexity" evidence="1">
    <location>
        <begin position="51"/>
        <end position="63"/>
    </location>
</feature>
<dbReference type="GO" id="GO:0005829">
    <property type="term" value="C:cytosol"/>
    <property type="evidence" value="ECO:0007669"/>
    <property type="project" value="GOC"/>
</dbReference>
<reference evidence="2 3" key="1">
    <citation type="journal article" date="2011" name="Proc. Natl. Acad. Sci. U.S.A.">
        <title>Evolutionary erosion of yeast sex chromosomes by mating-type switching accidents.</title>
        <authorList>
            <person name="Gordon J.L."/>
            <person name="Armisen D."/>
            <person name="Proux-Wera E."/>
            <person name="Oheigeartaigh S.S."/>
            <person name="Byrne K.P."/>
            <person name="Wolfe K.H."/>
        </authorList>
    </citation>
    <scope>NUCLEOTIDE SEQUENCE [LARGE SCALE GENOMIC DNA]</scope>
    <source>
        <strain evidence="3">ATCC 34711 / CBS 6284 / DSM 70876 / NBRC 10599 / NRRL Y-10934 / UCD 77-7</strain>
    </source>
</reference>
<keyword evidence="3" id="KW-1185">Reference proteome</keyword>
<proteinExistence type="predicted"/>
<evidence type="ECO:0000313" key="3">
    <source>
        <dbReference type="Proteomes" id="UP000002866"/>
    </source>
</evidence>
<dbReference type="Pfam" id="PF08700">
    <property type="entry name" value="VPS51_Exo84_N"/>
    <property type="match status" value="1"/>
</dbReference>
<dbReference type="InParanoid" id="I2H3T0"/>
<gene>
    <name evidence="2" type="primary">TBLA0D05390</name>
    <name evidence="2" type="ORF">TBLA_0D05390</name>
</gene>
<organism evidence="2 3">
    <name type="scientific">Henningerozyma blattae (strain ATCC 34711 / CBS 6284 / DSM 70876 / NBRC 10599 / NRRL Y-10934 / UCD 77-7)</name>
    <name type="common">Yeast</name>
    <name type="synonym">Tetrapisispora blattae</name>
    <dbReference type="NCBI Taxonomy" id="1071380"/>
    <lineage>
        <taxon>Eukaryota</taxon>
        <taxon>Fungi</taxon>
        <taxon>Dikarya</taxon>
        <taxon>Ascomycota</taxon>
        <taxon>Saccharomycotina</taxon>
        <taxon>Saccharomycetes</taxon>
        <taxon>Saccharomycetales</taxon>
        <taxon>Saccharomycetaceae</taxon>
        <taxon>Henningerozyma</taxon>
    </lineage>
</organism>
<feature type="compositionally biased region" description="Basic and acidic residues" evidence="1">
    <location>
        <begin position="33"/>
        <end position="48"/>
    </location>
</feature>
<name>I2H3T0_HENB6</name>
<protein>
    <submittedName>
        <fullName evidence="2">Uncharacterized protein</fullName>
    </submittedName>
</protein>